<dbReference type="HOGENOM" id="CLU_3113134_0_0_2"/>
<reference evidence="1 2" key="1">
    <citation type="submission" date="2008-10" db="EMBL/GenBank/DDBJ databases">
        <authorList>
            <person name="Fulton L."/>
            <person name="Clifton S."/>
            <person name="Fulton B."/>
            <person name="Xu J."/>
            <person name="Minx P."/>
            <person name="Pepin K.H."/>
            <person name="Johnson M."/>
            <person name="Bhonagiri V."/>
            <person name="Nash W.E."/>
            <person name="Mardis E.R."/>
            <person name="Wilson R.K."/>
        </authorList>
    </citation>
    <scope>NUCLEOTIDE SEQUENCE [LARGE SCALE GENOMIC DNA]</scope>
    <source>
        <strain evidence="1 2">DSM 2375</strain>
    </source>
</reference>
<proteinExistence type="predicted"/>
<dbReference type="OrthoDB" id="79109at2157"/>
<name>B9AFP8_METSM</name>
<gene>
    <name evidence="1" type="ORF">METSMIALI_01198</name>
</gene>
<evidence type="ECO:0000313" key="1">
    <source>
        <dbReference type="EMBL" id="EEE42288.1"/>
    </source>
</evidence>
<evidence type="ECO:0000313" key="2">
    <source>
        <dbReference type="Proteomes" id="UP000003489"/>
    </source>
</evidence>
<dbReference type="AlphaFoldDB" id="B9AFP8"/>
<dbReference type="RefSeq" id="WP_004036138.1">
    <property type="nucleotide sequence ID" value="NZ_DS996911.1"/>
</dbReference>
<accession>B9AFP8</accession>
<dbReference type="PATRIC" id="fig|483214.13.peg.1149"/>
<organism evidence="1 2">
    <name type="scientific">Methanobrevibacter smithii DSM 2375</name>
    <dbReference type="NCBI Taxonomy" id="483214"/>
    <lineage>
        <taxon>Archaea</taxon>
        <taxon>Methanobacteriati</taxon>
        <taxon>Methanobacteriota</taxon>
        <taxon>Methanomada group</taxon>
        <taxon>Methanobacteria</taxon>
        <taxon>Methanobacteriales</taxon>
        <taxon>Methanobacteriaceae</taxon>
        <taxon>Methanobrevibacter</taxon>
    </lineage>
</organism>
<protein>
    <submittedName>
        <fullName evidence="1">Uncharacterized protein</fullName>
    </submittedName>
</protein>
<sequence length="50" mass="5893">MDVKVLKSILNLIKKEKTKNRKIDINILDNLISKFIIKEEKVVDLEINKN</sequence>
<dbReference type="Proteomes" id="UP000003489">
    <property type="component" value="Unassembled WGS sequence"/>
</dbReference>
<dbReference type="EMBL" id="ABYW01000010">
    <property type="protein sequence ID" value="EEE42288.1"/>
    <property type="molecule type" value="Genomic_DNA"/>
</dbReference>
<comment type="caution">
    <text evidence="1">The sequence shown here is derived from an EMBL/GenBank/DDBJ whole genome shotgun (WGS) entry which is preliminary data.</text>
</comment>
<reference evidence="1 2" key="2">
    <citation type="submission" date="2008-11" db="EMBL/GenBank/DDBJ databases">
        <title>Draft genome sequence of Methanobrevibacter smithii (DSM 2375).</title>
        <authorList>
            <person name="Sudarsanam P."/>
            <person name="Ley R."/>
            <person name="Guruge J."/>
            <person name="Turnbaugh P.J."/>
            <person name="Mahowald M."/>
            <person name="Liep D."/>
            <person name="Gordon J."/>
        </authorList>
    </citation>
    <scope>NUCLEOTIDE SEQUENCE [LARGE SCALE GENOMIC DNA]</scope>
    <source>
        <strain evidence="1 2">DSM 2375</strain>
    </source>
</reference>